<dbReference type="InterPro" id="IPR002501">
    <property type="entry name" value="PsdUridine_synth_N"/>
</dbReference>
<proteinExistence type="inferred from homology"/>
<comment type="function">
    <text evidence="5">Responsible for synthesis of pseudouridine from uracil-55 in the psi GC loop of transfer RNAs.</text>
</comment>
<dbReference type="EC" id="5.4.99.25" evidence="5"/>
<evidence type="ECO:0000313" key="9">
    <source>
        <dbReference type="EMBL" id="MFC5401984.1"/>
    </source>
</evidence>
<dbReference type="CDD" id="cd02573">
    <property type="entry name" value="PseudoU_synth_EcTruB"/>
    <property type="match status" value="1"/>
</dbReference>
<dbReference type="Gene3D" id="3.30.2350.10">
    <property type="entry name" value="Pseudouridine synthase"/>
    <property type="match status" value="1"/>
</dbReference>
<dbReference type="EMBL" id="JBHSMI010000008">
    <property type="protein sequence ID" value="MFC5401984.1"/>
    <property type="molecule type" value="Genomic_DNA"/>
</dbReference>
<reference evidence="10" key="1">
    <citation type="journal article" date="2019" name="Int. J. Syst. Evol. Microbiol.">
        <title>The Global Catalogue of Microorganisms (GCM) 10K type strain sequencing project: providing services to taxonomists for standard genome sequencing and annotation.</title>
        <authorList>
            <consortium name="The Broad Institute Genomics Platform"/>
            <consortium name="The Broad Institute Genome Sequencing Center for Infectious Disease"/>
            <person name="Wu L."/>
            <person name="Ma J."/>
        </authorList>
    </citation>
    <scope>NUCLEOTIDE SEQUENCE [LARGE SCALE GENOMIC DNA]</scope>
    <source>
        <strain evidence="10">CGMCC 1.18575</strain>
    </source>
</reference>
<gene>
    <name evidence="5 9" type="primary">truB</name>
    <name evidence="9" type="ORF">ACFPOF_04475</name>
</gene>
<organism evidence="9 10">
    <name type="scientific">Cohnella soli</name>
    <dbReference type="NCBI Taxonomy" id="425005"/>
    <lineage>
        <taxon>Bacteria</taxon>
        <taxon>Bacillati</taxon>
        <taxon>Bacillota</taxon>
        <taxon>Bacilli</taxon>
        <taxon>Bacillales</taxon>
        <taxon>Paenibacillaceae</taxon>
        <taxon>Cohnella</taxon>
    </lineage>
</organism>
<dbReference type="RefSeq" id="WP_378129990.1">
    <property type="nucleotide sequence ID" value="NZ_JBHSMI010000008.1"/>
</dbReference>
<dbReference type="Proteomes" id="UP001596113">
    <property type="component" value="Unassembled WGS sequence"/>
</dbReference>
<evidence type="ECO:0000313" key="10">
    <source>
        <dbReference type="Proteomes" id="UP001596113"/>
    </source>
</evidence>
<evidence type="ECO:0000256" key="5">
    <source>
        <dbReference type="HAMAP-Rule" id="MF_01080"/>
    </source>
</evidence>
<keyword evidence="10" id="KW-1185">Reference proteome</keyword>
<dbReference type="Pfam" id="PF16198">
    <property type="entry name" value="TruB_C_2"/>
    <property type="match status" value="1"/>
</dbReference>
<dbReference type="NCBIfam" id="TIGR00431">
    <property type="entry name" value="TruB"/>
    <property type="match status" value="1"/>
</dbReference>
<protein>
    <recommendedName>
        <fullName evidence="5">tRNA pseudouridine synthase B</fullName>
        <ecNumber evidence="5">5.4.99.25</ecNumber>
    </recommendedName>
    <alternativeName>
        <fullName evidence="5">tRNA pseudouridine(55) synthase</fullName>
        <shortName evidence="5">Psi55 synthase</shortName>
    </alternativeName>
    <alternativeName>
        <fullName evidence="5">tRNA pseudouridylate synthase</fullName>
    </alternativeName>
    <alternativeName>
        <fullName evidence="5">tRNA-uridine isomerase</fullName>
    </alternativeName>
</protein>
<keyword evidence="4 5" id="KW-0413">Isomerase</keyword>
<dbReference type="PANTHER" id="PTHR13767">
    <property type="entry name" value="TRNA-PSEUDOURIDINE SYNTHASE"/>
    <property type="match status" value="1"/>
</dbReference>
<accession>A0ABW0HLP6</accession>
<dbReference type="InterPro" id="IPR014780">
    <property type="entry name" value="tRNA_psdUridine_synth_TruB"/>
</dbReference>
<evidence type="ECO:0000256" key="6">
    <source>
        <dbReference type="SAM" id="MobiDB-lite"/>
    </source>
</evidence>
<feature type="region of interest" description="Disordered" evidence="6">
    <location>
        <begin position="305"/>
        <end position="324"/>
    </location>
</feature>
<dbReference type="InterPro" id="IPR032819">
    <property type="entry name" value="TruB_C"/>
</dbReference>
<dbReference type="Pfam" id="PF01509">
    <property type="entry name" value="TruB_N"/>
    <property type="match status" value="1"/>
</dbReference>
<evidence type="ECO:0000256" key="2">
    <source>
        <dbReference type="ARBA" id="ARBA00005642"/>
    </source>
</evidence>
<feature type="domain" description="tRNA pseudouridylate synthase B C-terminal" evidence="8">
    <location>
        <begin position="184"/>
        <end position="235"/>
    </location>
</feature>
<dbReference type="PANTHER" id="PTHR13767:SF2">
    <property type="entry name" value="PSEUDOURIDYLATE SYNTHASE TRUB1"/>
    <property type="match status" value="1"/>
</dbReference>
<dbReference type="GO" id="GO:0160148">
    <property type="term" value="F:tRNA pseudouridine(55) synthase activity"/>
    <property type="evidence" value="ECO:0007669"/>
    <property type="project" value="UniProtKB-EC"/>
</dbReference>
<feature type="domain" description="Pseudouridine synthase II N-terminal" evidence="7">
    <location>
        <begin position="31"/>
        <end position="183"/>
    </location>
</feature>
<dbReference type="SUPFAM" id="SSF55120">
    <property type="entry name" value="Pseudouridine synthase"/>
    <property type="match status" value="1"/>
</dbReference>
<evidence type="ECO:0000259" key="8">
    <source>
        <dbReference type="Pfam" id="PF16198"/>
    </source>
</evidence>
<evidence type="ECO:0000256" key="3">
    <source>
        <dbReference type="ARBA" id="ARBA00022694"/>
    </source>
</evidence>
<evidence type="ECO:0000256" key="4">
    <source>
        <dbReference type="ARBA" id="ARBA00023235"/>
    </source>
</evidence>
<dbReference type="HAMAP" id="MF_01080">
    <property type="entry name" value="TruB_bact"/>
    <property type="match status" value="1"/>
</dbReference>
<evidence type="ECO:0000256" key="1">
    <source>
        <dbReference type="ARBA" id="ARBA00000385"/>
    </source>
</evidence>
<name>A0ABW0HLP6_9BACL</name>
<comment type="catalytic activity">
    <reaction evidence="1 5">
        <text>uridine(55) in tRNA = pseudouridine(55) in tRNA</text>
        <dbReference type="Rhea" id="RHEA:42532"/>
        <dbReference type="Rhea" id="RHEA-COMP:10101"/>
        <dbReference type="Rhea" id="RHEA-COMP:10102"/>
        <dbReference type="ChEBI" id="CHEBI:65314"/>
        <dbReference type="ChEBI" id="CHEBI:65315"/>
        <dbReference type="EC" id="5.4.99.25"/>
    </reaction>
</comment>
<feature type="compositionally biased region" description="Basic and acidic residues" evidence="6">
    <location>
        <begin position="308"/>
        <end position="324"/>
    </location>
</feature>
<feature type="active site" description="Nucleophile" evidence="5">
    <location>
        <position position="46"/>
    </location>
</feature>
<comment type="caution">
    <text evidence="9">The sequence shown here is derived from an EMBL/GenBank/DDBJ whole genome shotgun (WGS) entry which is preliminary data.</text>
</comment>
<sequence length="324" mass="35520">MSDNKIPLWEGVLAVWKPAGWTSHDVVAKTRGMLKERRIGHTGTLDPAVTGVLPLCIGRSTRFVEYLQELPKTYRATLRFGLSTDTEDLTGNVLEESDASFLTEETIIEAAKSFVGEIDQVPPMVSAVKIGGKRLYELAREGVTIERPARRVTIYSLDVESVDCGVARPELTFSVTCSKGTYIRTLCVDIGRKLGVPATMAELVRTESAGIRQLQCVTLEQIPELVANGELREKLLAPDGLLTNVPSAEASYPESLHVLQGKGVSAVKLQPRPSHPGLLKLYRSDGAFLGLYELDERKVRVSPVKVFHPSEPEPERESVGEPSD</sequence>
<evidence type="ECO:0000259" key="7">
    <source>
        <dbReference type="Pfam" id="PF01509"/>
    </source>
</evidence>
<comment type="similarity">
    <text evidence="2 5">Belongs to the pseudouridine synthase TruB family. Type 1 subfamily.</text>
</comment>
<dbReference type="InterPro" id="IPR020103">
    <property type="entry name" value="PsdUridine_synth_cat_dom_sf"/>
</dbReference>
<keyword evidence="3 5" id="KW-0819">tRNA processing</keyword>